<name>A0A4C1TFN5_EUMVA</name>
<keyword evidence="3" id="KW-1185">Reference proteome</keyword>
<proteinExistence type="predicted"/>
<accession>A0A4C1TFN5</accession>
<dbReference type="AlphaFoldDB" id="A0A4C1TFN5"/>
<gene>
    <name evidence="2" type="ORF">EVAR_79296_1</name>
</gene>
<evidence type="ECO:0000313" key="3">
    <source>
        <dbReference type="Proteomes" id="UP000299102"/>
    </source>
</evidence>
<protein>
    <submittedName>
        <fullName evidence="2">Uncharacterized protein</fullName>
    </submittedName>
</protein>
<comment type="caution">
    <text evidence="2">The sequence shown here is derived from an EMBL/GenBank/DDBJ whole genome shotgun (WGS) entry which is preliminary data.</text>
</comment>
<organism evidence="2 3">
    <name type="scientific">Eumeta variegata</name>
    <name type="common">Bagworm moth</name>
    <name type="synonym">Eumeta japonica</name>
    <dbReference type="NCBI Taxonomy" id="151549"/>
    <lineage>
        <taxon>Eukaryota</taxon>
        <taxon>Metazoa</taxon>
        <taxon>Ecdysozoa</taxon>
        <taxon>Arthropoda</taxon>
        <taxon>Hexapoda</taxon>
        <taxon>Insecta</taxon>
        <taxon>Pterygota</taxon>
        <taxon>Neoptera</taxon>
        <taxon>Endopterygota</taxon>
        <taxon>Lepidoptera</taxon>
        <taxon>Glossata</taxon>
        <taxon>Ditrysia</taxon>
        <taxon>Tineoidea</taxon>
        <taxon>Psychidae</taxon>
        <taxon>Oiketicinae</taxon>
        <taxon>Eumeta</taxon>
    </lineage>
</organism>
<reference evidence="2 3" key="1">
    <citation type="journal article" date="2019" name="Commun. Biol.">
        <title>The bagworm genome reveals a unique fibroin gene that provides high tensile strength.</title>
        <authorList>
            <person name="Kono N."/>
            <person name="Nakamura H."/>
            <person name="Ohtoshi R."/>
            <person name="Tomita M."/>
            <person name="Numata K."/>
            <person name="Arakawa K."/>
        </authorList>
    </citation>
    <scope>NUCLEOTIDE SEQUENCE [LARGE SCALE GENOMIC DNA]</scope>
</reference>
<sequence length="101" mass="11913">MQTTRVQHENEAARPMKHEHGLSQNTDVKLQLPLSIPSNGWRSTTVRIMHNFLPYTMEFDFPLAGFPMNFQKGFETLQRRYRVRRLDDGQIDYTPHIPTAR</sequence>
<evidence type="ECO:0000313" key="2">
    <source>
        <dbReference type="EMBL" id="GBP12954.1"/>
    </source>
</evidence>
<dbReference type="Proteomes" id="UP000299102">
    <property type="component" value="Unassembled WGS sequence"/>
</dbReference>
<feature type="compositionally biased region" description="Basic and acidic residues" evidence="1">
    <location>
        <begin position="1"/>
        <end position="21"/>
    </location>
</feature>
<evidence type="ECO:0000256" key="1">
    <source>
        <dbReference type="SAM" id="MobiDB-lite"/>
    </source>
</evidence>
<dbReference type="EMBL" id="BGZK01000054">
    <property type="protein sequence ID" value="GBP12954.1"/>
    <property type="molecule type" value="Genomic_DNA"/>
</dbReference>
<feature type="region of interest" description="Disordered" evidence="1">
    <location>
        <begin position="1"/>
        <end position="26"/>
    </location>
</feature>